<accession>A0AAI8Z1V9</accession>
<evidence type="ECO:0000313" key="2">
    <source>
        <dbReference type="EMBL" id="CAK4030959.1"/>
    </source>
</evidence>
<protein>
    <submittedName>
        <fullName evidence="2">Uncharacterized protein</fullName>
    </submittedName>
</protein>
<organism evidence="2 3">
    <name type="scientific">Lecanosticta acicola</name>
    <dbReference type="NCBI Taxonomy" id="111012"/>
    <lineage>
        <taxon>Eukaryota</taxon>
        <taxon>Fungi</taxon>
        <taxon>Dikarya</taxon>
        <taxon>Ascomycota</taxon>
        <taxon>Pezizomycotina</taxon>
        <taxon>Dothideomycetes</taxon>
        <taxon>Dothideomycetidae</taxon>
        <taxon>Mycosphaerellales</taxon>
        <taxon>Mycosphaerellaceae</taxon>
        <taxon>Lecanosticta</taxon>
    </lineage>
</organism>
<name>A0AAI8Z1V9_9PEZI</name>
<feature type="region of interest" description="Disordered" evidence="1">
    <location>
        <begin position="114"/>
        <end position="229"/>
    </location>
</feature>
<sequence>MTKPISVPPQKESGDDGGNGFLSALMSSERSRRQSTMSTQSRYLPSWSSSSCKSFSPRKRTRAEEEESVARLIFSVKRSRSASWSLNDGEELLMSGALDAEDERCEVEGCVVRIQNDAAPIDSKDDTSNAEDGKNSERLKRHPEEAEGPSISAESLAEPRYEDENSEDTKAAEESSSSNVDTGEWKCRDLEGESDYEDEDQDSEDDDEAVHRGYDDDVRYGRATSSGWL</sequence>
<dbReference type="EMBL" id="CAVMBE010000042">
    <property type="protein sequence ID" value="CAK4030959.1"/>
    <property type="molecule type" value="Genomic_DNA"/>
</dbReference>
<comment type="caution">
    <text evidence="2">The sequence shown here is derived from an EMBL/GenBank/DDBJ whole genome shotgun (WGS) entry which is preliminary data.</text>
</comment>
<feature type="compositionally biased region" description="Basic and acidic residues" evidence="1">
    <location>
        <begin position="122"/>
        <end position="145"/>
    </location>
</feature>
<feature type="region of interest" description="Disordered" evidence="1">
    <location>
        <begin position="1"/>
        <end position="68"/>
    </location>
</feature>
<keyword evidence="3" id="KW-1185">Reference proteome</keyword>
<gene>
    <name evidence="2" type="ORF">LECACI_7A006117</name>
</gene>
<feature type="compositionally biased region" description="Basic and acidic residues" evidence="1">
    <location>
        <begin position="209"/>
        <end position="220"/>
    </location>
</feature>
<proteinExistence type="predicted"/>
<evidence type="ECO:0000256" key="1">
    <source>
        <dbReference type="SAM" id="MobiDB-lite"/>
    </source>
</evidence>
<dbReference type="AlphaFoldDB" id="A0AAI8Z1V9"/>
<dbReference type="Proteomes" id="UP001296104">
    <property type="component" value="Unassembled WGS sequence"/>
</dbReference>
<evidence type="ECO:0000313" key="3">
    <source>
        <dbReference type="Proteomes" id="UP001296104"/>
    </source>
</evidence>
<feature type="compositionally biased region" description="Basic and acidic residues" evidence="1">
    <location>
        <begin position="157"/>
        <end position="173"/>
    </location>
</feature>
<feature type="compositionally biased region" description="Low complexity" evidence="1">
    <location>
        <begin position="34"/>
        <end position="55"/>
    </location>
</feature>
<feature type="compositionally biased region" description="Acidic residues" evidence="1">
    <location>
        <begin position="192"/>
        <end position="208"/>
    </location>
</feature>
<reference evidence="2" key="1">
    <citation type="submission" date="2023-11" db="EMBL/GenBank/DDBJ databases">
        <authorList>
            <person name="Alioto T."/>
            <person name="Alioto T."/>
            <person name="Gomez Garrido J."/>
        </authorList>
    </citation>
    <scope>NUCLEOTIDE SEQUENCE</scope>
</reference>